<dbReference type="Gene3D" id="1.20.1070.10">
    <property type="entry name" value="Rhodopsin 7-helix transmembrane proteins"/>
    <property type="match status" value="1"/>
</dbReference>
<reference evidence="10" key="1">
    <citation type="submission" date="2015-02" db="EMBL/GenBank/DDBJ databases">
        <title>Genome sequencing for Strongylocentrotus purpuratus.</title>
        <authorList>
            <person name="Murali S."/>
            <person name="Liu Y."/>
            <person name="Vee V."/>
            <person name="English A."/>
            <person name="Wang M."/>
            <person name="Skinner E."/>
            <person name="Han Y."/>
            <person name="Muzny D.M."/>
            <person name="Worley K.C."/>
            <person name="Gibbs R.A."/>
        </authorList>
    </citation>
    <scope>NUCLEOTIDE SEQUENCE</scope>
</reference>
<evidence type="ECO:0000256" key="4">
    <source>
        <dbReference type="ARBA" id="ARBA00022989"/>
    </source>
</evidence>
<dbReference type="OMA" id="QENEQTH"/>
<evidence type="ECO:0000256" key="1">
    <source>
        <dbReference type="ARBA" id="ARBA00004651"/>
    </source>
</evidence>
<keyword evidence="3 7" id="KW-0812">Transmembrane</keyword>
<feature type="transmembrane region" description="Helical" evidence="7">
    <location>
        <begin position="194"/>
        <end position="220"/>
    </location>
</feature>
<feature type="domain" description="G-protein coupled receptors family 1 profile" evidence="8">
    <location>
        <begin position="37"/>
        <end position="331"/>
    </location>
</feature>
<evidence type="ECO:0000259" key="8">
    <source>
        <dbReference type="PROSITE" id="PS50262"/>
    </source>
</evidence>
<keyword evidence="2" id="KW-1003">Cell membrane</keyword>
<feature type="transmembrane region" description="Helical" evidence="7">
    <location>
        <begin position="99"/>
        <end position="118"/>
    </location>
</feature>
<dbReference type="PRINTS" id="PR00237">
    <property type="entry name" value="GPCRRHODOPSN"/>
</dbReference>
<dbReference type="GO" id="GO:0004930">
    <property type="term" value="F:G protein-coupled receptor activity"/>
    <property type="evidence" value="ECO:0000318"/>
    <property type="project" value="GO_Central"/>
</dbReference>
<accession>A0A7M7HLQ7</accession>
<dbReference type="PANTHER" id="PTHR22750">
    <property type="entry name" value="G-PROTEIN COUPLED RECEPTOR"/>
    <property type="match status" value="1"/>
</dbReference>
<feature type="transmembrane region" description="Helical" evidence="7">
    <location>
        <begin position="57"/>
        <end position="79"/>
    </location>
</feature>
<dbReference type="KEGG" id="spu:105441750"/>
<feature type="transmembrane region" description="Helical" evidence="7">
    <location>
        <begin position="310"/>
        <end position="333"/>
    </location>
</feature>
<dbReference type="GeneID" id="105441750"/>
<feature type="transmembrane region" description="Helical" evidence="7">
    <location>
        <begin position="274"/>
        <end position="298"/>
    </location>
</feature>
<evidence type="ECO:0000313" key="9">
    <source>
        <dbReference type="EnsemblMetazoa" id="XP_011671475"/>
    </source>
</evidence>
<dbReference type="SUPFAM" id="SSF81321">
    <property type="entry name" value="Family A G protein-coupled receptor-like"/>
    <property type="match status" value="1"/>
</dbReference>
<feature type="compositionally biased region" description="Low complexity" evidence="6">
    <location>
        <begin position="242"/>
        <end position="254"/>
    </location>
</feature>
<evidence type="ECO:0000256" key="2">
    <source>
        <dbReference type="ARBA" id="ARBA00022475"/>
    </source>
</evidence>
<comment type="subcellular location">
    <subcellularLocation>
        <location evidence="1">Cell membrane</location>
        <topology evidence="1">Multi-pass membrane protein</topology>
    </subcellularLocation>
</comment>
<name>A0A7M7HLQ7_STRPU</name>
<feature type="transmembrane region" description="Helical" evidence="7">
    <location>
        <begin position="138"/>
        <end position="159"/>
    </location>
</feature>
<dbReference type="Pfam" id="PF00001">
    <property type="entry name" value="7tm_1"/>
    <property type="match status" value="1"/>
</dbReference>
<dbReference type="GO" id="GO:0005886">
    <property type="term" value="C:plasma membrane"/>
    <property type="evidence" value="ECO:0000318"/>
    <property type="project" value="GO_Central"/>
</dbReference>
<reference evidence="9" key="2">
    <citation type="submission" date="2021-01" db="UniProtKB">
        <authorList>
            <consortium name="EnsemblMetazoa"/>
        </authorList>
    </citation>
    <scope>IDENTIFICATION</scope>
</reference>
<evidence type="ECO:0000313" key="10">
    <source>
        <dbReference type="Proteomes" id="UP000007110"/>
    </source>
</evidence>
<dbReference type="InterPro" id="IPR000276">
    <property type="entry name" value="GPCR_Rhodpsn"/>
</dbReference>
<dbReference type="FunFam" id="1.20.1070.10:FF:000787">
    <property type="entry name" value="Uncharacterized protein"/>
    <property type="match status" value="1"/>
</dbReference>
<organism evidence="9 10">
    <name type="scientific">Strongylocentrotus purpuratus</name>
    <name type="common">Purple sea urchin</name>
    <dbReference type="NCBI Taxonomy" id="7668"/>
    <lineage>
        <taxon>Eukaryota</taxon>
        <taxon>Metazoa</taxon>
        <taxon>Echinodermata</taxon>
        <taxon>Eleutherozoa</taxon>
        <taxon>Echinozoa</taxon>
        <taxon>Echinoidea</taxon>
        <taxon>Euechinoidea</taxon>
        <taxon>Echinacea</taxon>
        <taxon>Camarodonta</taxon>
        <taxon>Echinidea</taxon>
        <taxon>Strongylocentrotidae</taxon>
        <taxon>Strongylocentrotus</taxon>
    </lineage>
</organism>
<dbReference type="EnsemblMetazoa" id="XM_011673173">
    <property type="protein sequence ID" value="XP_011671475"/>
    <property type="gene ID" value="LOC105441750"/>
</dbReference>
<evidence type="ECO:0000256" key="6">
    <source>
        <dbReference type="SAM" id="MobiDB-lite"/>
    </source>
</evidence>
<feature type="region of interest" description="Disordered" evidence="6">
    <location>
        <begin position="234"/>
        <end position="266"/>
    </location>
</feature>
<proteinExistence type="predicted"/>
<evidence type="ECO:0000256" key="5">
    <source>
        <dbReference type="ARBA" id="ARBA00023136"/>
    </source>
</evidence>
<evidence type="ECO:0000256" key="3">
    <source>
        <dbReference type="ARBA" id="ARBA00022692"/>
    </source>
</evidence>
<dbReference type="GO" id="GO:0045202">
    <property type="term" value="C:synapse"/>
    <property type="evidence" value="ECO:0007669"/>
    <property type="project" value="GOC"/>
</dbReference>
<dbReference type="OrthoDB" id="10445763at2759"/>
<dbReference type="AlphaFoldDB" id="A0A7M7HLQ7"/>
<evidence type="ECO:0000256" key="7">
    <source>
        <dbReference type="SAM" id="Phobius"/>
    </source>
</evidence>
<feature type="region of interest" description="Disordered" evidence="6">
    <location>
        <begin position="357"/>
        <end position="381"/>
    </location>
</feature>
<dbReference type="InterPro" id="IPR017452">
    <property type="entry name" value="GPCR_Rhodpsn_7TM"/>
</dbReference>
<dbReference type="RefSeq" id="XP_011671475.1">
    <property type="nucleotide sequence ID" value="XM_011673173.1"/>
</dbReference>
<dbReference type="GO" id="GO:0001591">
    <property type="term" value="F:dopamine neurotransmitter receptor activity, coupled via Gi/Go"/>
    <property type="evidence" value="ECO:0000318"/>
    <property type="project" value="GO_Central"/>
</dbReference>
<sequence length="381" mass="43002">MENTTTIDSESGLGFDNGTNITAVAIFIIIAILIFVSNILVLVVLHKGRYLFDEVMVLLLQILAYSDLIGGMIASLLTASIQLLEVTPASRNICRMTPMVTTFMVMQSLYIVGLVNFFRYLSITRPLFYLRSMTVSRVRVSAVTLKIYVLLNTCVLLPVQGFPFKESFDGMCGPDRLDVLHHNRPSEDVSHGNITALVFVGSSFLLPLCLLTFVNARLLWVACRISRRKKDQHRAAHGNLKSSVSNSKGYSGSGHQEEDHRQIRKRHHRKGLKGFLTVFLMTGSFYMSCIPFAILTALSVVKPDLQFVYGYGWMVALMLMMSNSWWNGPIYLLTCRTFRKKALEILTCRSSRRESSFQENEQTHVPQLVKQRPQASSIESK</sequence>
<dbReference type="FunCoup" id="A0A7M7HLQ7">
    <property type="interactions" value="654"/>
</dbReference>
<dbReference type="InParanoid" id="A0A7M7HLQ7"/>
<keyword evidence="5 7" id="KW-0472">Membrane</keyword>
<keyword evidence="4 7" id="KW-1133">Transmembrane helix</keyword>
<dbReference type="PROSITE" id="PS50262">
    <property type="entry name" value="G_PROTEIN_RECEP_F1_2"/>
    <property type="match status" value="1"/>
</dbReference>
<dbReference type="CDD" id="cd00637">
    <property type="entry name" value="7tm_classA_rhodopsin-like"/>
    <property type="match status" value="1"/>
</dbReference>
<keyword evidence="10" id="KW-1185">Reference proteome</keyword>
<protein>
    <recommendedName>
        <fullName evidence="8">G-protein coupled receptors family 1 profile domain-containing protein</fullName>
    </recommendedName>
</protein>
<dbReference type="Proteomes" id="UP000007110">
    <property type="component" value="Unassembled WGS sequence"/>
</dbReference>
<feature type="transmembrane region" description="Helical" evidence="7">
    <location>
        <begin position="20"/>
        <end position="45"/>
    </location>
</feature>